<keyword evidence="5" id="KW-0812">Transmembrane</keyword>
<evidence type="ECO:0000256" key="6">
    <source>
        <dbReference type="ARBA" id="ARBA00022968"/>
    </source>
</evidence>
<evidence type="ECO:0000256" key="9">
    <source>
        <dbReference type="ARBA" id="ARBA00023136"/>
    </source>
</evidence>
<dbReference type="EMBL" id="SEYY01011116">
    <property type="protein sequence ID" value="KAB7501290.1"/>
    <property type="molecule type" value="Genomic_DNA"/>
</dbReference>
<protein>
    <recommendedName>
        <fullName evidence="12">Hexosyltransferase</fullName>
    </recommendedName>
</protein>
<evidence type="ECO:0000256" key="8">
    <source>
        <dbReference type="ARBA" id="ARBA00023034"/>
    </source>
</evidence>
<comment type="similarity">
    <text evidence="2">Belongs to the glycosyltransferase 31 family.</text>
</comment>
<proteinExistence type="inferred from homology"/>
<evidence type="ECO:0008006" key="12">
    <source>
        <dbReference type="Google" id="ProtNLM"/>
    </source>
</evidence>
<keyword evidence="11" id="KW-1185">Reference proteome</keyword>
<evidence type="ECO:0000256" key="1">
    <source>
        <dbReference type="ARBA" id="ARBA00004323"/>
    </source>
</evidence>
<evidence type="ECO:0000313" key="10">
    <source>
        <dbReference type="EMBL" id="KAB7501290.1"/>
    </source>
</evidence>
<gene>
    <name evidence="10" type="ORF">Anas_11570</name>
</gene>
<organism evidence="10 11">
    <name type="scientific">Armadillidium nasatum</name>
    <dbReference type="NCBI Taxonomy" id="96803"/>
    <lineage>
        <taxon>Eukaryota</taxon>
        <taxon>Metazoa</taxon>
        <taxon>Ecdysozoa</taxon>
        <taxon>Arthropoda</taxon>
        <taxon>Crustacea</taxon>
        <taxon>Multicrustacea</taxon>
        <taxon>Malacostraca</taxon>
        <taxon>Eumalacostraca</taxon>
        <taxon>Peracarida</taxon>
        <taxon>Isopoda</taxon>
        <taxon>Oniscidea</taxon>
        <taxon>Crinocheta</taxon>
        <taxon>Armadillidiidae</taxon>
        <taxon>Armadillidium</taxon>
    </lineage>
</organism>
<evidence type="ECO:0000256" key="4">
    <source>
        <dbReference type="ARBA" id="ARBA00022679"/>
    </source>
</evidence>
<keyword evidence="4" id="KW-0808">Transferase</keyword>
<sequence length="106" mass="12360">MNREEYKEKYYPPFILGSAYVIAKNSIEKLIKSAYETPFFPLEDVFTTGIVRKKAGVSFKNIERTYFGTTATKSFYKGKVIFLVGLTPKKRKLIWNRLKSEKKGYI</sequence>
<dbReference type="GO" id="GO:0016758">
    <property type="term" value="F:hexosyltransferase activity"/>
    <property type="evidence" value="ECO:0007669"/>
    <property type="project" value="InterPro"/>
</dbReference>
<evidence type="ECO:0000313" key="11">
    <source>
        <dbReference type="Proteomes" id="UP000326759"/>
    </source>
</evidence>
<keyword evidence="7" id="KW-1133">Transmembrane helix</keyword>
<comment type="subcellular location">
    <subcellularLocation>
        <location evidence="1">Golgi apparatus membrane</location>
        <topology evidence="1">Single-pass type II membrane protein</topology>
    </subcellularLocation>
</comment>
<keyword evidence="8" id="KW-0333">Golgi apparatus</keyword>
<dbReference type="OrthoDB" id="5512589at2759"/>
<keyword evidence="6" id="KW-0735">Signal-anchor</keyword>
<evidence type="ECO:0000256" key="7">
    <source>
        <dbReference type="ARBA" id="ARBA00022989"/>
    </source>
</evidence>
<dbReference type="GO" id="GO:0000139">
    <property type="term" value="C:Golgi membrane"/>
    <property type="evidence" value="ECO:0007669"/>
    <property type="project" value="UniProtKB-SubCell"/>
</dbReference>
<dbReference type="Proteomes" id="UP000326759">
    <property type="component" value="Unassembled WGS sequence"/>
</dbReference>
<evidence type="ECO:0000256" key="2">
    <source>
        <dbReference type="ARBA" id="ARBA00008661"/>
    </source>
</evidence>
<dbReference type="AlphaFoldDB" id="A0A5N5T8F6"/>
<keyword evidence="3" id="KW-0328">Glycosyltransferase</keyword>
<reference evidence="10 11" key="1">
    <citation type="journal article" date="2019" name="PLoS Biol.">
        <title>Sex chromosomes control vertical transmission of feminizing Wolbachia symbionts in an isopod.</title>
        <authorList>
            <person name="Becking T."/>
            <person name="Chebbi M.A."/>
            <person name="Giraud I."/>
            <person name="Moumen B."/>
            <person name="Laverre T."/>
            <person name="Caubet Y."/>
            <person name="Peccoud J."/>
            <person name="Gilbert C."/>
            <person name="Cordaux R."/>
        </authorList>
    </citation>
    <scope>NUCLEOTIDE SEQUENCE [LARGE SCALE GENOMIC DNA]</scope>
    <source>
        <strain evidence="10">ANa2</strain>
        <tissue evidence="10">Whole body excluding digestive tract and cuticle</tissue>
    </source>
</reference>
<dbReference type="InterPro" id="IPR002659">
    <property type="entry name" value="Glyco_trans_31"/>
</dbReference>
<dbReference type="Pfam" id="PF01762">
    <property type="entry name" value="Galactosyl_T"/>
    <property type="match status" value="1"/>
</dbReference>
<evidence type="ECO:0000256" key="5">
    <source>
        <dbReference type="ARBA" id="ARBA00022692"/>
    </source>
</evidence>
<accession>A0A5N5T8F6</accession>
<evidence type="ECO:0000256" key="3">
    <source>
        <dbReference type="ARBA" id="ARBA00022676"/>
    </source>
</evidence>
<keyword evidence="9" id="KW-0472">Membrane</keyword>
<comment type="caution">
    <text evidence="10">The sequence shown here is derived from an EMBL/GenBank/DDBJ whole genome shotgun (WGS) entry which is preliminary data.</text>
</comment>
<name>A0A5N5T8F6_9CRUS</name>